<organism evidence="2 3">
    <name type="scientific">Orientia chuto str. Dubai</name>
    <dbReference type="NCBI Taxonomy" id="1359168"/>
    <lineage>
        <taxon>Bacteria</taxon>
        <taxon>Pseudomonadati</taxon>
        <taxon>Pseudomonadota</taxon>
        <taxon>Alphaproteobacteria</taxon>
        <taxon>Rickettsiales</taxon>
        <taxon>Rickettsiaceae</taxon>
        <taxon>Rickettsieae</taxon>
        <taxon>Orientia</taxon>
    </lineage>
</organism>
<reference evidence="2 3" key="1">
    <citation type="submission" date="2015-02" db="EMBL/GenBank/DDBJ databases">
        <title>Genome Sequencing of Rickettsiales.</title>
        <authorList>
            <person name="Daugherty S.C."/>
            <person name="Su Q."/>
            <person name="Abolude K."/>
            <person name="Beier-Sexton M."/>
            <person name="Carlyon J.A."/>
            <person name="Carter R."/>
            <person name="Day N.P."/>
            <person name="Dumler S.J."/>
            <person name="Dyachenko V."/>
            <person name="Godinez A."/>
            <person name="Kurtti T.J."/>
            <person name="Lichay M."/>
            <person name="Mullins K.E."/>
            <person name="Ott S."/>
            <person name="Pappas-Brown V."/>
            <person name="Paris D.H."/>
            <person name="Patel P."/>
            <person name="Richards A.L."/>
            <person name="Sadzewicz L."/>
            <person name="Sears K."/>
            <person name="Seidman D."/>
            <person name="Sengamalay N."/>
            <person name="Stenos J."/>
            <person name="Tallon L.J."/>
            <person name="Vincent G."/>
            <person name="Fraser C.M."/>
            <person name="Munderloh U."/>
            <person name="Dunning-Hotopp J.C."/>
        </authorList>
    </citation>
    <scope>NUCLEOTIDE SEQUENCE [LARGE SCALE GENOMIC DNA]</scope>
    <source>
        <strain evidence="2 3">Fuller</strain>
    </source>
</reference>
<feature type="compositionally biased region" description="Acidic residues" evidence="1">
    <location>
        <begin position="159"/>
        <end position="169"/>
    </location>
</feature>
<gene>
    <name evidence="2" type="ORF">OCHUTO_0750</name>
</gene>
<sequence length="169" mass="19058">MLNHLFDPRVDKVARKKFFDSHVCFSSPVKAKVVLRKFLDSLPYEPQAKKIKVADNLPENNETTANANLSRIGKKSLVSNIDMDPVKDSNTTTVNNEQGVIEYMPPLEEDVDNMLLSNQDLASLLQNDELLLSHCCTEYELKDVEDNNTPAVNVIGDDTQYDDMPSLEE</sequence>
<feature type="region of interest" description="Disordered" evidence="1">
    <location>
        <begin position="150"/>
        <end position="169"/>
    </location>
</feature>
<dbReference type="RefSeq" id="WP_045797392.1">
    <property type="nucleotide sequence ID" value="NZ_LANP01000019.1"/>
</dbReference>
<evidence type="ECO:0000313" key="3">
    <source>
        <dbReference type="Proteomes" id="UP000033616"/>
    </source>
</evidence>
<protein>
    <submittedName>
        <fullName evidence="2">Uncharacterized protein</fullName>
    </submittedName>
</protein>
<evidence type="ECO:0000256" key="1">
    <source>
        <dbReference type="SAM" id="MobiDB-lite"/>
    </source>
</evidence>
<dbReference type="EMBL" id="LANP01000019">
    <property type="protein sequence ID" value="KJV55628.1"/>
    <property type="molecule type" value="Genomic_DNA"/>
</dbReference>
<dbReference type="Proteomes" id="UP000033616">
    <property type="component" value="Unassembled WGS sequence"/>
</dbReference>
<comment type="caution">
    <text evidence="2">The sequence shown here is derived from an EMBL/GenBank/DDBJ whole genome shotgun (WGS) entry which is preliminary data.</text>
</comment>
<keyword evidence="3" id="KW-1185">Reference proteome</keyword>
<evidence type="ECO:0000313" key="2">
    <source>
        <dbReference type="EMBL" id="KJV55628.1"/>
    </source>
</evidence>
<proteinExistence type="predicted"/>
<dbReference type="AlphaFoldDB" id="A0A0F3MIP8"/>
<name>A0A0F3MIP8_9RICK</name>
<dbReference type="PATRIC" id="fig|1359168.3.peg.382"/>
<accession>A0A0F3MIP8</accession>